<dbReference type="SUPFAM" id="SSF88723">
    <property type="entry name" value="PIN domain-like"/>
    <property type="match status" value="1"/>
</dbReference>
<protein>
    <recommendedName>
        <fullName evidence="1">DUF5615 domain-containing protein</fullName>
    </recommendedName>
</protein>
<dbReference type="OrthoDB" id="27473at2"/>
<gene>
    <name evidence="2" type="ORF">IX84_27900</name>
</gene>
<dbReference type="InterPro" id="IPR029060">
    <property type="entry name" value="PIN-like_dom_sf"/>
</dbReference>
<dbReference type="AlphaFoldDB" id="A0A098RZP4"/>
<evidence type="ECO:0000259" key="1">
    <source>
        <dbReference type="Pfam" id="PF18480"/>
    </source>
</evidence>
<feature type="domain" description="DUF5615" evidence="1">
    <location>
        <begin position="1"/>
        <end position="110"/>
    </location>
</feature>
<accession>A0A098RZP4</accession>
<dbReference type="Pfam" id="PF18480">
    <property type="entry name" value="DUF5615"/>
    <property type="match status" value="1"/>
</dbReference>
<evidence type="ECO:0000313" key="2">
    <source>
        <dbReference type="EMBL" id="KGE85330.1"/>
    </source>
</evidence>
<dbReference type="RefSeq" id="WP_044228391.1">
    <property type="nucleotide sequence ID" value="NZ_CAKZLC010000533.1"/>
</dbReference>
<reference evidence="2 3" key="1">
    <citation type="journal article" date="2014" name="Int. J. Syst. Evol. Microbiol.">
        <title>Phaeodactylibacter xiamenensis gen. nov., sp. nov., a member of the family Saprospiraceae isolated from the marine alga Phaeodactylum tricornutum.</title>
        <authorList>
            <person name="Chen Z.Jr."/>
            <person name="Lei X."/>
            <person name="Lai Q."/>
            <person name="Li Y."/>
            <person name="Zhang B."/>
            <person name="Zhang J."/>
            <person name="Zhang H."/>
            <person name="Yang L."/>
            <person name="Zheng W."/>
            <person name="Tian Y."/>
            <person name="Yu Z."/>
            <person name="Xu H.Jr."/>
            <person name="Zheng T."/>
        </authorList>
    </citation>
    <scope>NUCLEOTIDE SEQUENCE [LARGE SCALE GENOMIC DNA]</scope>
    <source>
        <strain evidence="2 3">KD52</strain>
    </source>
</reference>
<comment type="caution">
    <text evidence="2">The sequence shown here is derived from an EMBL/GenBank/DDBJ whole genome shotgun (WGS) entry which is preliminary data.</text>
</comment>
<sequence length="111" mass="12798">MNLLLDANISWRLIRLLTPHFEQIHHVEKCGLPIPASDIEIWNWAKANDAIIVTNDDDFYHFLAQKGFPPKIVLLRIGNQSTSHIQELIIRNRQQILALSESEQHGILEIV</sequence>
<dbReference type="Proteomes" id="UP000029736">
    <property type="component" value="Unassembled WGS sequence"/>
</dbReference>
<proteinExistence type="predicted"/>
<keyword evidence="3" id="KW-1185">Reference proteome</keyword>
<organism evidence="2 3">
    <name type="scientific">Phaeodactylibacter xiamenensis</name>
    <dbReference type="NCBI Taxonomy" id="1524460"/>
    <lineage>
        <taxon>Bacteria</taxon>
        <taxon>Pseudomonadati</taxon>
        <taxon>Bacteroidota</taxon>
        <taxon>Saprospiria</taxon>
        <taxon>Saprospirales</taxon>
        <taxon>Haliscomenobacteraceae</taxon>
        <taxon>Phaeodactylibacter</taxon>
    </lineage>
</organism>
<dbReference type="InterPro" id="IPR041049">
    <property type="entry name" value="DUF5615"/>
</dbReference>
<evidence type="ECO:0000313" key="3">
    <source>
        <dbReference type="Proteomes" id="UP000029736"/>
    </source>
</evidence>
<name>A0A098RZP4_9BACT</name>
<dbReference type="EMBL" id="JPOS01000090">
    <property type="protein sequence ID" value="KGE85330.1"/>
    <property type="molecule type" value="Genomic_DNA"/>
</dbReference>
<dbReference type="STRING" id="1524460.IX84_27900"/>